<dbReference type="InterPro" id="IPR017871">
    <property type="entry name" value="ABC_transporter-like_CS"/>
</dbReference>
<evidence type="ECO:0000256" key="10">
    <source>
        <dbReference type="ARBA" id="ARBA00022842"/>
    </source>
</evidence>
<dbReference type="GO" id="GO:0016324">
    <property type="term" value="C:apical plasma membrane"/>
    <property type="evidence" value="ECO:0007669"/>
    <property type="project" value="UniProtKB-SubCell"/>
</dbReference>
<dbReference type="Pfam" id="PF00005">
    <property type="entry name" value="ABC_tran"/>
    <property type="match status" value="1"/>
</dbReference>
<gene>
    <name evidence="20" type="primary">ABCG8</name>
</gene>
<dbReference type="InterPro" id="IPR013525">
    <property type="entry name" value="ABC2_TM"/>
</dbReference>
<feature type="transmembrane region" description="Helical" evidence="18">
    <location>
        <begin position="546"/>
        <end position="571"/>
    </location>
</feature>
<keyword evidence="9" id="KW-0067">ATP-binding</keyword>
<reference evidence="20" key="2">
    <citation type="submission" date="2025-08" db="UniProtKB">
        <authorList>
            <consortium name="Ensembl"/>
        </authorList>
    </citation>
    <scope>IDENTIFICATION</scope>
</reference>
<dbReference type="InterPro" id="IPR003439">
    <property type="entry name" value="ABC_transporter-like_ATP-bd"/>
</dbReference>
<comment type="subcellular location">
    <subcellularLocation>
        <location evidence="2">Apical cell membrane</location>
        <topology evidence="2">Multi-pass membrane protein</topology>
    </subcellularLocation>
</comment>
<dbReference type="PROSITE" id="PS00211">
    <property type="entry name" value="ABC_TRANSPORTER_1"/>
    <property type="match status" value="1"/>
</dbReference>
<dbReference type="InterPro" id="IPR027417">
    <property type="entry name" value="P-loop_NTPase"/>
</dbReference>
<feature type="transmembrane region" description="Helical" evidence="18">
    <location>
        <begin position="512"/>
        <end position="534"/>
    </location>
</feature>
<feature type="transmembrane region" description="Helical" evidence="18">
    <location>
        <begin position="431"/>
        <end position="450"/>
    </location>
</feature>
<keyword evidence="8" id="KW-0547">Nucleotide-binding</keyword>
<keyword evidence="14 18" id="KW-0472">Membrane</keyword>
<dbReference type="AlphaFoldDB" id="A0AAQ5YK15"/>
<evidence type="ECO:0000256" key="9">
    <source>
        <dbReference type="ARBA" id="ARBA00022840"/>
    </source>
</evidence>
<protein>
    <recommendedName>
        <fullName evidence="16">ATP-binding cassette sub-family G member 8</fullName>
    </recommendedName>
    <alternativeName>
        <fullName evidence="17">Sterolin-2</fullName>
    </alternativeName>
</protein>
<dbReference type="PANTHER" id="PTHR48041:SF71">
    <property type="entry name" value="ATP-BINDING CASSETTE SUB-FAMILY G MEMBER 8"/>
    <property type="match status" value="1"/>
</dbReference>
<dbReference type="InterPro" id="IPR050352">
    <property type="entry name" value="ABCG_transporters"/>
</dbReference>
<keyword evidence="10" id="KW-0460">Magnesium</keyword>
<evidence type="ECO:0000256" key="18">
    <source>
        <dbReference type="SAM" id="Phobius"/>
    </source>
</evidence>
<evidence type="ECO:0000256" key="5">
    <source>
        <dbReference type="ARBA" id="ARBA00022475"/>
    </source>
</evidence>
<name>A0AAQ5YK15_AMPOC</name>
<sequence length="651" mass="73571">FKWTVDREEVLGSVCTCRHTSRYTELFSNEEDSSLYFTYSGGCIELEVNNLHYEVDTAAQIPWYERLSEFKLPWEIKGNKQTAINNLSLRVHSGQMLAVIGSSGCGKTSLLDIITCRDEGGTMKSGQILINGKPNTPQLVKKSIAHVRQDDRLLPHLTVRETLSFVAKLRLPTHFTQAQRDQRVDDVIAELRLRQCAHTRVGNDYVRGVSGGERRRVSIAVQLLWNPGILILDEPTSGLDSFTAHNLVITLSCLARGNRLVLLSVHQPRSDIFQLFDLVVLLSSGSAVYCGAARDMVPYFTALGYPCPRYCNPSDFYVDLISIDRRSPEREAECLDKARVLSEHFMEKVRDTDDHMWKPAGTNAALTQESNALPGGVHQFTILIKRHMYNDFRDLVTLLVHGFEALLMSLLVGCLYYGAGEDRLTTQDTVALLYMIGALTPFAVVLDVIAKCHTERAMLYHELEDGMYSVTSYFFAKVLGELPEHCVFTLVYGLPIYWLAGLNEAPDRFLLNFLLVWLMVYCSRAMALFVAASLPTLQTSAFMGNAVFTVFYLTGGFVISLENMWLVASWLSHVSFMRWGFEGMLQVQFRGNKYPILIGNTTINIDGIFAMNMNQYPLYSCYLVLLAVCLSFMVLYFLSLKFIKQKSSQDW</sequence>
<evidence type="ECO:0000313" key="21">
    <source>
        <dbReference type="Proteomes" id="UP001501940"/>
    </source>
</evidence>
<feature type="transmembrane region" description="Helical" evidence="18">
    <location>
        <begin position="482"/>
        <end position="500"/>
    </location>
</feature>
<dbReference type="Ensembl" id="ENSAOCT00000042072.1">
    <property type="protein sequence ID" value="ENSAOCP00000054128.1"/>
    <property type="gene ID" value="ENSAOCG00000005844.2"/>
</dbReference>
<evidence type="ECO:0000256" key="15">
    <source>
        <dbReference type="ARBA" id="ARBA00023180"/>
    </source>
</evidence>
<keyword evidence="15" id="KW-0325">Glycoprotein</keyword>
<comment type="similarity">
    <text evidence="3">Belongs to the ABC transporter superfamily. ABCG family. Eye pigment precursor importer (TC 3.A.1.204) subfamily.</text>
</comment>
<comment type="cofactor">
    <cofactor evidence="1">
        <name>Mg(2+)</name>
        <dbReference type="ChEBI" id="CHEBI:18420"/>
    </cofactor>
</comment>
<dbReference type="Pfam" id="PF01061">
    <property type="entry name" value="ABC2_membrane"/>
    <property type="match status" value="1"/>
</dbReference>
<dbReference type="Pfam" id="PF19055">
    <property type="entry name" value="ABC2_membrane_7"/>
    <property type="match status" value="1"/>
</dbReference>
<evidence type="ECO:0000256" key="11">
    <source>
        <dbReference type="ARBA" id="ARBA00022967"/>
    </source>
</evidence>
<keyword evidence="11" id="KW-1278">Translocase</keyword>
<evidence type="ECO:0000256" key="6">
    <source>
        <dbReference type="ARBA" id="ARBA00022692"/>
    </source>
</evidence>
<proteinExistence type="inferred from homology"/>
<accession>A0AAQ5YK15</accession>
<reference evidence="20" key="3">
    <citation type="submission" date="2025-09" db="UniProtKB">
        <authorList>
            <consortium name="Ensembl"/>
        </authorList>
    </citation>
    <scope>IDENTIFICATION</scope>
</reference>
<feature type="domain" description="ABC transporter" evidence="19">
    <location>
        <begin position="46"/>
        <end position="309"/>
    </location>
</feature>
<dbReference type="GO" id="GO:0016887">
    <property type="term" value="F:ATP hydrolysis activity"/>
    <property type="evidence" value="ECO:0007669"/>
    <property type="project" value="InterPro"/>
</dbReference>
<keyword evidence="13" id="KW-0445">Lipid transport</keyword>
<dbReference type="Proteomes" id="UP001501940">
    <property type="component" value="Chromosome 16"/>
</dbReference>
<dbReference type="FunFam" id="3.40.50.300:FF:000831">
    <property type="entry name" value="ATP-binding cassette sub-family G member 8"/>
    <property type="match status" value="1"/>
</dbReference>
<dbReference type="CDD" id="cd03234">
    <property type="entry name" value="ABCG_White"/>
    <property type="match status" value="1"/>
</dbReference>
<evidence type="ECO:0000256" key="16">
    <source>
        <dbReference type="ARBA" id="ARBA00073175"/>
    </source>
</evidence>
<keyword evidence="6 18" id="KW-0812">Transmembrane</keyword>
<dbReference type="SMART" id="SM00382">
    <property type="entry name" value="AAA"/>
    <property type="match status" value="1"/>
</dbReference>
<evidence type="ECO:0000256" key="4">
    <source>
        <dbReference type="ARBA" id="ARBA00022448"/>
    </source>
</evidence>
<evidence type="ECO:0000313" key="20">
    <source>
        <dbReference type="Ensembl" id="ENSAOCP00000054128.1"/>
    </source>
</evidence>
<dbReference type="InterPro" id="IPR003593">
    <property type="entry name" value="AAA+_ATPase"/>
</dbReference>
<evidence type="ECO:0000256" key="17">
    <source>
        <dbReference type="ARBA" id="ARBA00075114"/>
    </source>
</evidence>
<keyword evidence="12 18" id="KW-1133">Transmembrane helix</keyword>
<dbReference type="GO" id="GO:0043235">
    <property type="term" value="C:receptor complex"/>
    <property type="evidence" value="ECO:0007669"/>
    <property type="project" value="TreeGrafter"/>
</dbReference>
<evidence type="ECO:0000256" key="3">
    <source>
        <dbReference type="ARBA" id="ARBA00005814"/>
    </source>
</evidence>
<evidence type="ECO:0000256" key="14">
    <source>
        <dbReference type="ARBA" id="ARBA00023136"/>
    </source>
</evidence>
<evidence type="ECO:0000256" key="1">
    <source>
        <dbReference type="ARBA" id="ARBA00001946"/>
    </source>
</evidence>
<keyword evidence="21" id="KW-1185">Reference proteome</keyword>
<evidence type="ECO:0000259" key="19">
    <source>
        <dbReference type="PROSITE" id="PS50893"/>
    </source>
</evidence>
<dbReference type="GO" id="GO:0120020">
    <property type="term" value="F:cholesterol transfer activity"/>
    <property type="evidence" value="ECO:0007669"/>
    <property type="project" value="TreeGrafter"/>
</dbReference>
<keyword evidence="7" id="KW-0479">Metal-binding</keyword>
<dbReference type="GO" id="GO:0005524">
    <property type="term" value="F:ATP binding"/>
    <property type="evidence" value="ECO:0007669"/>
    <property type="project" value="UniProtKB-KW"/>
</dbReference>
<dbReference type="SUPFAM" id="SSF52540">
    <property type="entry name" value="P-loop containing nucleoside triphosphate hydrolases"/>
    <property type="match status" value="1"/>
</dbReference>
<dbReference type="GO" id="GO:0033344">
    <property type="term" value="P:cholesterol efflux"/>
    <property type="evidence" value="ECO:0007669"/>
    <property type="project" value="TreeGrafter"/>
</dbReference>
<dbReference type="InterPro" id="IPR043926">
    <property type="entry name" value="ABCG_dom"/>
</dbReference>
<dbReference type="GeneTree" id="ENSGT00940000159739"/>
<dbReference type="Gene3D" id="3.40.50.300">
    <property type="entry name" value="P-loop containing nucleotide triphosphate hydrolases"/>
    <property type="match status" value="1"/>
</dbReference>
<evidence type="ECO:0000256" key="8">
    <source>
        <dbReference type="ARBA" id="ARBA00022741"/>
    </source>
</evidence>
<dbReference type="PROSITE" id="PS50893">
    <property type="entry name" value="ABC_TRANSPORTER_2"/>
    <property type="match status" value="1"/>
</dbReference>
<keyword evidence="5" id="KW-1003">Cell membrane</keyword>
<reference evidence="20 21" key="1">
    <citation type="submission" date="2022-01" db="EMBL/GenBank/DDBJ databases">
        <title>A chromosome-scale genome assembly of the false clownfish, Amphiprion ocellaris.</title>
        <authorList>
            <person name="Ryu T."/>
        </authorList>
    </citation>
    <scope>NUCLEOTIDE SEQUENCE [LARGE SCALE GENOMIC DNA]</scope>
</reference>
<feature type="transmembrane region" description="Helical" evidence="18">
    <location>
        <begin position="395"/>
        <end position="419"/>
    </location>
</feature>
<feature type="transmembrane region" description="Helical" evidence="18">
    <location>
        <begin position="616"/>
        <end position="638"/>
    </location>
</feature>
<dbReference type="GO" id="GO:0042632">
    <property type="term" value="P:cholesterol homeostasis"/>
    <property type="evidence" value="ECO:0007669"/>
    <property type="project" value="TreeGrafter"/>
</dbReference>
<dbReference type="PANTHER" id="PTHR48041">
    <property type="entry name" value="ABC TRANSPORTER G FAMILY MEMBER 28"/>
    <property type="match status" value="1"/>
</dbReference>
<keyword evidence="4" id="KW-0813">Transport</keyword>
<dbReference type="GO" id="GO:0140359">
    <property type="term" value="F:ABC-type transporter activity"/>
    <property type="evidence" value="ECO:0007669"/>
    <property type="project" value="InterPro"/>
</dbReference>
<evidence type="ECO:0000256" key="12">
    <source>
        <dbReference type="ARBA" id="ARBA00022989"/>
    </source>
</evidence>
<evidence type="ECO:0000256" key="13">
    <source>
        <dbReference type="ARBA" id="ARBA00023055"/>
    </source>
</evidence>
<organism evidence="20 21">
    <name type="scientific">Amphiprion ocellaris</name>
    <name type="common">Clown anemonefish</name>
    <dbReference type="NCBI Taxonomy" id="80972"/>
    <lineage>
        <taxon>Eukaryota</taxon>
        <taxon>Metazoa</taxon>
        <taxon>Chordata</taxon>
        <taxon>Craniata</taxon>
        <taxon>Vertebrata</taxon>
        <taxon>Euteleostomi</taxon>
        <taxon>Actinopterygii</taxon>
        <taxon>Neopterygii</taxon>
        <taxon>Teleostei</taxon>
        <taxon>Neoteleostei</taxon>
        <taxon>Acanthomorphata</taxon>
        <taxon>Ovalentaria</taxon>
        <taxon>Pomacentridae</taxon>
        <taxon>Amphiprion</taxon>
    </lineage>
</organism>
<evidence type="ECO:0000256" key="2">
    <source>
        <dbReference type="ARBA" id="ARBA00004424"/>
    </source>
</evidence>
<evidence type="ECO:0000256" key="7">
    <source>
        <dbReference type="ARBA" id="ARBA00022723"/>
    </source>
</evidence>
<dbReference type="GO" id="GO:0046872">
    <property type="term" value="F:metal ion binding"/>
    <property type="evidence" value="ECO:0007669"/>
    <property type="project" value="UniProtKB-KW"/>
</dbReference>